<reference evidence="2 3" key="2">
    <citation type="journal article" date="2011" name="Stand. Genomic Sci.">
        <title>Complete genome sequence of Paludibacter propionicigenes type strain (WB4).</title>
        <authorList>
            <person name="Gronow S."/>
            <person name="Munk C."/>
            <person name="Lapidus A."/>
            <person name="Nolan M."/>
            <person name="Lucas S."/>
            <person name="Hammon N."/>
            <person name="Deshpande S."/>
            <person name="Cheng J.F."/>
            <person name="Tapia R."/>
            <person name="Han C."/>
            <person name="Goodwin L."/>
            <person name="Pitluck S."/>
            <person name="Liolios K."/>
            <person name="Ivanova N."/>
            <person name="Mavromatis K."/>
            <person name="Mikhailova N."/>
            <person name="Pati A."/>
            <person name="Chen A."/>
            <person name="Palaniappan K."/>
            <person name="Land M."/>
            <person name="Hauser L."/>
            <person name="Chang Y.J."/>
            <person name="Jeffries C.D."/>
            <person name="Brambilla E."/>
            <person name="Rohde M."/>
            <person name="Goker M."/>
            <person name="Detter J.C."/>
            <person name="Woyke T."/>
            <person name="Bristow J."/>
            <person name="Eisen J.A."/>
            <person name="Markowitz V."/>
            <person name="Hugenholtz P."/>
            <person name="Kyrpides N.C."/>
            <person name="Klenk H.P."/>
        </authorList>
    </citation>
    <scope>NUCLEOTIDE SEQUENCE [LARGE SCALE GENOMIC DNA]</scope>
    <source>
        <strain evidence="3">DSM 17365 / JCM 13257 / WB4</strain>
    </source>
</reference>
<name>E4T7F6_PALPW</name>
<evidence type="ECO:0000256" key="1">
    <source>
        <dbReference type="SAM" id="MobiDB-lite"/>
    </source>
</evidence>
<accession>E4T7F6</accession>
<sequence length="57" mass="6692">MVKAIHLSLNKRNKKNPSAVGSSEGFKSKKSIINFYNCIQRYEKKDYTSGIYVRFFR</sequence>
<feature type="region of interest" description="Disordered" evidence="1">
    <location>
        <begin position="1"/>
        <end position="25"/>
    </location>
</feature>
<reference key="1">
    <citation type="submission" date="2010-11" db="EMBL/GenBank/DDBJ databases">
        <title>The complete genome of Paludibacter propionicigenes DSM 17365.</title>
        <authorList>
            <consortium name="US DOE Joint Genome Institute (JGI-PGF)"/>
            <person name="Lucas S."/>
            <person name="Copeland A."/>
            <person name="Lapidus A."/>
            <person name="Bruce D."/>
            <person name="Goodwin L."/>
            <person name="Pitluck S."/>
            <person name="Kyrpides N."/>
            <person name="Mavromatis K."/>
            <person name="Ivanova N."/>
            <person name="Munk A.C."/>
            <person name="Brettin T."/>
            <person name="Detter J.C."/>
            <person name="Han C."/>
            <person name="Tapia R."/>
            <person name="Land M."/>
            <person name="Hauser L."/>
            <person name="Markowitz V."/>
            <person name="Cheng J.-F."/>
            <person name="Hugenholtz P."/>
            <person name="Woyke T."/>
            <person name="Wu D."/>
            <person name="Gronow S."/>
            <person name="Wellnitz S."/>
            <person name="Brambilla E."/>
            <person name="Klenk H.-P."/>
            <person name="Eisen J.A."/>
        </authorList>
    </citation>
    <scope>NUCLEOTIDE SEQUENCE</scope>
    <source>
        <strain>WB4</strain>
    </source>
</reference>
<proteinExistence type="predicted"/>
<evidence type="ECO:0000313" key="3">
    <source>
        <dbReference type="Proteomes" id="UP000008718"/>
    </source>
</evidence>
<evidence type="ECO:0000313" key="2">
    <source>
        <dbReference type="EMBL" id="ADQ80650.1"/>
    </source>
</evidence>
<keyword evidence="3" id="KW-1185">Reference proteome</keyword>
<dbReference type="HOGENOM" id="CLU_2992484_0_0_10"/>
<dbReference type="EMBL" id="CP002345">
    <property type="protein sequence ID" value="ADQ80650.1"/>
    <property type="molecule type" value="Genomic_DNA"/>
</dbReference>
<protein>
    <submittedName>
        <fullName evidence="2">Uncharacterized protein</fullName>
    </submittedName>
</protein>
<dbReference type="KEGG" id="ppn:Palpr_2518"/>
<dbReference type="AlphaFoldDB" id="E4T7F6"/>
<organism evidence="2 3">
    <name type="scientific">Paludibacter propionicigenes (strain DSM 17365 / JCM 13257 / WB4)</name>
    <dbReference type="NCBI Taxonomy" id="694427"/>
    <lineage>
        <taxon>Bacteria</taxon>
        <taxon>Pseudomonadati</taxon>
        <taxon>Bacteroidota</taxon>
        <taxon>Bacteroidia</taxon>
        <taxon>Bacteroidales</taxon>
        <taxon>Paludibacteraceae</taxon>
        <taxon>Paludibacter</taxon>
    </lineage>
</organism>
<dbReference type="Proteomes" id="UP000008718">
    <property type="component" value="Chromosome"/>
</dbReference>
<gene>
    <name evidence="2" type="ordered locus">Palpr_2518</name>
</gene>